<keyword evidence="3" id="KW-1185">Reference proteome</keyword>
<evidence type="ECO:0000313" key="3">
    <source>
        <dbReference type="Proteomes" id="UP000781932"/>
    </source>
</evidence>
<accession>A0A9P6I6L1</accession>
<organism evidence="2 3">
    <name type="scientific">Colletotrichum karsti</name>
    <dbReference type="NCBI Taxonomy" id="1095194"/>
    <lineage>
        <taxon>Eukaryota</taxon>
        <taxon>Fungi</taxon>
        <taxon>Dikarya</taxon>
        <taxon>Ascomycota</taxon>
        <taxon>Pezizomycotina</taxon>
        <taxon>Sordariomycetes</taxon>
        <taxon>Hypocreomycetidae</taxon>
        <taxon>Glomerellales</taxon>
        <taxon>Glomerellaceae</taxon>
        <taxon>Colletotrichum</taxon>
        <taxon>Colletotrichum boninense species complex</taxon>
    </lineage>
</organism>
<evidence type="ECO:0000313" key="2">
    <source>
        <dbReference type="EMBL" id="KAF9877842.1"/>
    </source>
</evidence>
<proteinExistence type="predicted"/>
<gene>
    <name evidence="2" type="ORF">CkaCkLH20_04418</name>
</gene>
<protein>
    <submittedName>
        <fullName evidence="2">Uncharacterized protein</fullName>
    </submittedName>
</protein>
<dbReference type="AlphaFoldDB" id="A0A9P6I6L1"/>
<dbReference type="Proteomes" id="UP000781932">
    <property type="component" value="Unassembled WGS sequence"/>
</dbReference>
<reference evidence="2" key="2">
    <citation type="submission" date="2020-11" db="EMBL/GenBank/DDBJ databases">
        <title>Whole genome sequencing of Colletotrichum sp.</title>
        <authorList>
            <person name="Li H."/>
        </authorList>
    </citation>
    <scope>NUCLEOTIDE SEQUENCE</scope>
    <source>
        <strain evidence="2">CkLH20</strain>
    </source>
</reference>
<name>A0A9P6I6L1_9PEZI</name>
<dbReference type="RefSeq" id="XP_038747303.1">
    <property type="nucleotide sequence ID" value="XM_038887137.1"/>
</dbReference>
<comment type="caution">
    <text evidence="2">The sequence shown here is derived from an EMBL/GenBank/DDBJ whole genome shotgun (WGS) entry which is preliminary data.</text>
</comment>
<dbReference type="GeneID" id="62160211"/>
<reference evidence="2" key="1">
    <citation type="submission" date="2020-03" db="EMBL/GenBank/DDBJ databases">
        <authorList>
            <person name="He L."/>
        </authorList>
    </citation>
    <scope>NUCLEOTIDE SEQUENCE</scope>
    <source>
        <strain evidence="2">CkLH20</strain>
    </source>
</reference>
<dbReference type="EMBL" id="JAATWM020000012">
    <property type="protein sequence ID" value="KAF9877842.1"/>
    <property type="molecule type" value="Genomic_DNA"/>
</dbReference>
<sequence>MPRSDDPNEPAWPSSFLPSDDYARVRKSPGAPKKGNFFSRLFRGGDTEYSRIKQSRTEQQQPKRDNFFSKLIDRAAASFKKQKKSTASFSSPQKF</sequence>
<evidence type="ECO:0000256" key="1">
    <source>
        <dbReference type="SAM" id="MobiDB-lite"/>
    </source>
</evidence>
<feature type="region of interest" description="Disordered" evidence="1">
    <location>
        <begin position="1"/>
        <end position="39"/>
    </location>
</feature>